<organism evidence="1 2">
    <name type="scientific">Acaulospora colombiana</name>
    <dbReference type="NCBI Taxonomy" id="27376"/>
    <lineage>
        <taxon>Eukaryota</taxon>
        <taxon>Fungi</taxon>
        <taxon>Fungi incertae sedis</taxon>
        <taxon>Mucoromycota</taxon>
        <taxon>Glomeromycotina</taxon>
        <taxon>Glomeromycetes</taxon>
        <taxon>Diversisporales</taxon>
        <taxon>Acaulosporaceae</taxon>
        <taxon>Acaulospora</taxon>
    </lineage>
</organism>
<sequence>MLLSPRNSGWFWPADWFMKLTKGISPRMLLSISAFQGEEFHPLEMGKDLGIRTTKKERKAISNILWAASSVTPTSQTSHLSPTSYENNAGSPLSALEDEGALLVSP</sequence>
<keyword evidence="2" id="KW-1185">Reference proteome</keyword>
<accession>A0ACA9Q3V5</accession>
<protein>
    <submittedName>
        <fullName evidence="1">2127_t:CDS:1</fullName>
    </submittedName>
</protein>
<evidence type="ECO:0000313" key="2">
    <source>
        <dbReference type="Proteomes" id="UP000789525"/>
    </source>
</evidence>
<evidence type="ECO:0000313" key="1">
    <source>
        <dbReference type="EMBL" id="CAG8733381.1"/>
    </source>
</evidence>
<reference evidence="1" key="1">
    <citation type="submission" date="2021-06" db="EMBL/GenBank/DDBJ databases">
        <authorList>
            <person name="Kallberg Y."/>
            <person name="Tangrot J."/>
            <person name="Rosling A."/>
        </authorList>
    </citation>
    <scope>NUCLEOTIDE SEQUENCE</scope>
    <source>
        <strain evidence="1">CL356</strain>
    </source>
</reference>
<proteinExistence type="predicted"/>
<dbReference type="Proteomes" id="UP000789525">
    <property type="component" value="Unassembled WGS sequence"/>
</dbReference>
<comment type="caution">
    <text evidence="1">The sequence shown here is derived from an EMBL/GenBank/DDBJ whole genome shotgun (WGS) entry which is preliminary data.</text>
</comment>
<dbReference type="EMBL" id="CAJVPT010043953">
    <property type="protein sequence ID" value="CAG8733381.1"/>
    <property type="molecule type" value="Genomic_DNA"/>
</dbReference>
<name>A0ACA9Q3V5_9GLOM</name>
<feature type="non-terminal residue" evidence="1">
    <location>
        <position position="106"/>
    </location>
</feature>
<gene>
    <name evidence="1" type="ORF">ACOLOM_LOCUS11774</name>
</gene>